<evidence type="ECO:0000313" key="1">
    <source>
        <dbReference type="EMBL" id="CAG8438209.1"/>
    </source>
</evidence>
<protein>
    <submittedName>
        <fullName evidence="1">8128_t:CDS:1</fullName>
    </submittedName>
</protein>
<evidence type="ECO:0000313" key="2">
    <source>
        <dbReference type="Proteomes" id="UP000789860"/>
    </source>
</evidence>
<organism evidence="1 2">
    <name type="scientific">Scutellospora calospora</name>
    <dbReference type="NCBI Taxonomy" id="85575"/>
    <lineage>
        <taxon>Eukaryota</taxon>
        <taxon>Fungi</taxon>
        <taxon>Fungi incertae sedis</taxon>
        <taxon>Mucoromycota</taxon>
        <taxon>Glomeromycotina</taxon>
        <taxon>Glomeromycetes</taxon>
        <taxon>Diversisporales</taxon>
        <taxon>Gigasporaceae</taxon>
        <taxon>Scutellospora</taxon>
    </lineage>
</organism>
<proteinExistence type="predicted"/>
<keyword evidence="2" id="KW-1185">Reference proteome</keyword>
<reference evidence="1" key="1">
    <citation type="submission" date="2021-06" db="EMBL/GenBank/DDBJ databases">
        <authorList>
            <person name="Kallberg Y."/>
            <person name="Tangrot J."/>
            <person name="Rosling A."/>
        </authorList>
    </citation>
    <scope>NUCLEOTIDE SEQUENCE</scope>
    <source>
        <strain evidence="1">AU212A</strain>
    </source>
</reference>
<sequence length="140" mass="16302">MSSNKSIEDFKDFPPIQKAIKLSTSLICDQNARNVQECLDQLKNSIYSQLMEPSNEEKPHYWPTLWAHMKFCMNDLKYWERGAGHPADRLSDSYIRLALLRTFFEVGGLSKSKQLEGIITDILEIQATIERMKDTKFNRN</sequence>
<dbReference type="EMBL" id="CAJVPM010000204">
    <property type="protein sequence ID" value="CAG8438209.1"/>
    <property type="molecule type" value="Genomic_DNA"/>
</dbReference>
<name>A0ACA9JVC9_9GLOM</name>
<accession>A0ACA9JVC9</accession>
<gene>
    <name evidence="1" type="ORF">SCALOS_LOCUS427</name>
</gene>
<comment type="caution">
    <text evidence="1">The sequence shown here is derived from an EMBL/GenBank/DDBJ whole genome shotgun (WGS) entry which is preliminary data.</text>
</comment>
<dbReference type="Proteomes" id="UP000789860">
    <property type="component" value="Unassembled WGS sequence"/>
</dbReference>